<dbReference type="InterPro" id="IPR024775">
    <property type="entry name" value="DinB-like"/>
</dbReference>
<dbReference type="Proteomes" id="UP001519287">
    <property type="component" value="Unassembled WGS sequence"/>
</dbReference>
<dbReference type="EMBL" id="JAGGLB010000012">
    <property type="protein sequence ID" value="MBP1992201.1"/>
    <property type="molecule type" value="Genomic_DNA"/>
</dbReference>
<organism evidence="2 3">
    <name type="scientific">Paenibacillus eucommiae</name>
    <dbReference type="NCBI Taxonomy" id="1355755"/>
    <lineage>
        <taxon>Bacteria</taxon>
        <taxon>Bacillati</taxon>
        <taxon>Bacillota</taxon>
        <taxon>Bacilli</taxon>
        <taxon>Bacillales</taxon>
        <taxon>Paenibacillaceae</taxon>
        <taxon>Paenibacillus</taxon>
    </lineage>
</organism>
<protein>
    <recommendedName>
        <fullName evidence="1">DinB-like domain-containing protein</fullName>
    </recommendedName>
</protein>
<accession>A0ABS4IZD4</accession>
<evidence type="ECO:0000313" key="2">
    <source>
        <dbReference type="EMBL" id="MBP1992201.1"/>
    </source>
</evidence>
<dbReference type="RefSeq" id="WP_209972942.1">
    <property type="nucleotide sequence ID" value="NZ_JAGGLB010000012.1"/>
</dbReference>
<sequence>MSQTVIDIQSYIDTYQLLNKAIEGLSEEQLKWKAAADKWSVTEVLSHLVDHNIVVSFRIREILAGSEVRLPAFNQDLWVDGSQARHGDANENLAIFHALLIYNSQLFKRLSSGDWSKTGVNFKGETVSLAGAIQAFIKHAHGHLGQIDRIKQAISLT</sequence>
<name>A0ABS4IZD4_9BACL</name>
<gene>
    <name evidence="2" type="ORF">J2Z66_003809</name>
</gene>
<keyword evidence="3" id="KW-1185">Reference proteome</keyword>
<feature type="domain" description="DinB-like" evidence="1">
    <location>
        <begin position="14"/>
        <end position="147"/>
    </location>
</feature>
<dbReference type="Pfam" id="PF12867">
    <property type="entry name" value="DinB_2"/>
    <property type="match status" value="1"/>
</dbReference>
<dbReference type="Gene3D" id="1.20.120.450">
    <property type="entry name" value="dinb family like domain"/>
    <property type="match status" value="1"/>
</dbReference>
<dbReference type="InterPro" id="IPR034660">
    <property type="entry name" value="DinB/YfiT-like"/>
</dbReference>
<dbReference type="SUPFAM" id="SSF109854">
    <property type="entry name" value="DinB/YfiT-like putative metalloenzymes"/>
    <property type="match status" value="1"/>
</dbReference>
<reference evidence="2 3" key="1">
    <citation type="submission" date="2021-03" db="EMBL/GenBank/DDBJ databases">
        <title>Genomic Encyclopedia of Type Strains, Phase IV (KMG-IV): sequencing the most valuable type-strain genomes for metagenomic binning, comparative biology and taxonomic classification.</title>
        <authorList>
            <person name="Goeker M."/>
        </authorList>
    </citation>
    <scope>NUCLEOTIDE SEQUENCE [LARGE SCALE GENOMIC DNA]</scope>
    <source>
        <strain evidence="2 3">DSM 26048</strain>
    </source>
</reference>
<comment type="caution">
    <text evidence="2">The sequence shown here is derived from an EMBL/GenBank/DDBJ whole genome shotgun (WGS) entry which is preliminary data.</text>
</comment>
<evidence type="ECO:0000313" key="3">
    <source>
        <dbReference type="Proteomes" id="UP001519287"/>
    </source>
</evidence>
<evidence type="ECO:0000259" key="1">
    <source>
        <dbReference type="Pfam" id="PF12867"/>
    </source>
</evidence>
<proteinExistence type="predicted"/>